<evidence type="ECO:0000256" key="11">
    <source>
        <dbReference type="ARBA" id="ARBA00023303"/>
    </source>
</evidence>
<evidence type="ECO:0000313" key="15">
    <source>
        <dbReference type="Proteomes" id="UP000515135"/>
    </source>
</evidence>
<feature type="transmembrane region" description="Helical" evidence="13">
    <location>
        <begin position="208"/>
        <end position="227"/>
    </location>
</feature>
<evidence type="ECO:0000256" key="12">
    <source>
        <dbReference type="SAM" id="MobiDB-lite"/>
    </source>
</evidence>
<proteinExistence type="predicted"/>
<evidence type="ECO:0000256" key="6">
    <source>
        <dbReference type="ARBA" id="ARBA00022882"/>
    </source>
</evidence>
<feature type="compositionally biased region" description="Basic residues" evidence="12">
    <location>
        <begin position="14"/>
        <end position="23"/>
    </location>
</feature>
<dbReference type="GeneID" id="109474146"/>
<dbReference type="Pfam" id="PF02214">
    <property type="entry name" value="BTB_2"/>
    <property type="match status" value="1"/>
</dbReference>
<keyword evidence="11" id="KW-0407">Ion channel</keyword>
<gene>
    <name evidence="16" type="primary">LOC109474146</name>
</gene>
<dbReference type="FunFam" id="1.20.120.350:FF:000074">
    <property type="entry name" value="SHaW family of potassium channels"/>
    <property type="match status" value="1"/>
</dbReference>
<evidence type="ECO:0000313" key="16">
    <source>
        <dbReference type="RefSeq" id="XP_019629911.1"/>
    </source>
</evidence>
<dbReference type="InterPro" id="IPR027359">
    <property type="entry name" value="Volt_channel_dom_sf"/>
</dbReference>
<evidence type="ECO:0000256" key="2">
    <source>
        <dbReference type="ARBA" id="ARBA00022448"/>
    </source>
</evidence>
<feature type="transmembrane region" description="Helical" evidence="13">
    <location>
        <begin position="427"/>
        <end position="445"/>
    </location>
</feature>
<dbReference type="AlphaFoldDB" id="A0A6P4ZJV4"/>
<evidence type="ECO:0000256" key="10">
    <source>
        <dbReference type="ARBA" id="ARBA00023136"/>
    </source>
</evidence>
<keyword evidence="2" id="KW-0813">Transport</keyword>
<evidence type="ECO:0000256" key="13">
    <source>
        <dbReference type="SAM" id="Phobius"/>
    </source>
</evidence>
<keyword evidence="8 13" id="KW-1133">Transmembrane helix</keyword>
<dbReference type="KEGG" id="bbel:109474146"/>
<keyword evidence="15" id="KW-1185">Reference proteome</keyword>
<keyword evidence="5" id="KW-0631">Potassium channel</keyword>
<evidence type="ECO:0000256" key="5">
    <source>
        <dbReference type="ARBA" id="ARBA00022826"/>
    </source>
</evidence>
<feature type="region of interest" description="Disordered" evidence="12">
    <location>
        <begin position="1"/>
        <end position="26"/>
    </location>
</feature>
<dbReference type="SUPFAM" id="SSF54695">
    <property type="entry name" value="POZ domain"/>
    <property type="match status" value="1"/>
</dbReference>
<feature type="transmembrane region" description="Helical" evidence="13">
    <location>
        <begin position="363"/>
        <end position="387"/>
    </location>
</feature>
<dbReference type="OrthoDB" id="415460at2759"/>
<dbReference type="GO" id="GO:0051260">
    <property type="term" value="P:protein homooligomerization"/>
    <property type="evidence" value="ECO:0007669"/>
    <property type="project" value="InterPro"/>
</dbReference>
<evidence type="ECO:0000259" key="14">
    <source>
        <dbReference type="SMART" id="SM00225"/>
    </source>
</evidence>
<accession>A0A6P4ZJV4</accession>
<feature type="transmembrane region" description="Helical" evidence="13">
    <location>
        <begin position="263"/>
        <end position="286"/>
    </location>
</feature>
<dbReference type="PANTHER" id="PTHR11537">
    <property type="entry name" value="VOLTAGE-GATED POTASSIUM CHANNEL"/>
    <property type="match status" value="1"/>
</dbReference>
<dbReference type="SUPFAM" id="SSF81324">
    <property type="entry name" value="Voltage-gated potassium channels"/>
    <property type="match status" value="1"/>
</dbReference>
<feature type="transmembrane region" description="Helical" evidence="13">
    <location>
        <begin position="393"/>
        <end position="415"/>
    </location>
</feature>
<keyword evidence="7" id="KW-0630">Potassium</keyword>
<dbReference type="Gene3D" id="1.20.120.350">
    <property type="entry name" value="Voltage-gated potassium channels. Chain C"/>
    <property type="match status" value="1"/>
</dbReference>
<dbReference type="PANTHER" id="PTHR11537:SF113">
    <property type="entry name" value="POTASSIUM VOLTAGE-GATED CHANNEL PROTEIN SHAKER"/>
    <property type="match status" value="1"/>
</dbReference>
<keyword evidence="6" id="KW-0851">Voltage-gated channel</keyword>
<dbReference type="Gene3D" id="1.10.287.70">
    <property type="match status" value="1"/>
</dbReference>
<feature type="compositionally biased region" description="Basic and acidic residues" evidence="12">
    <location>
        <begin position="58"/>
        <end position="68"/>
    </location>
</feature>
<protein>
    <submittedName>
        <fullName evidence="16">Potassium voltage-gated channel subfamily A member 7-like</fullName>
    </submittedName>
</protein>
<sequence length="493" mass="56197">MHTWSQTAVSDLRKKQRQQKQKRSHDTVGRVWDILLGGGMFSRGPGAARGVATRARPRRFDAEADSPHPRGSTLPRPAERVVINVSGLRFVSTLQTLERYPDTLLGDPRRLRWYHDSTRNEFFFDRHRPSFEAILQFYQTGGELKCPQEVPSDVFVAEMEFYDLGEDMIKAFREEMGMELPSSDEIPPPENEMLLKIWRLFRDPGSSYMAKLVTVTSVLMIIMSVLVTCIETVPEVQTWVHTYTYTSGANGTLLRLPATRNPFFVAETIYVAWFTLELVLGFLACSDRCRYSKDYMNILDFVGIILYLVDVGIELSAVNSAGQIDRVVSALWVARLIRILRVVKLTRYSVDMQLFWRAMTNSLPAMVLHMFTSLVLMVLFSGIVYYWESEEPGTAFTSIPDTFWWAIITMINIGYGDHIPQTLVGKIIASIATIAGIVSLCLGIPEFMECYIHLYEAARYSAKRQARRRGGMSKYGILGGTRRRRDGKFTLII</sequence>
<dbReference type="GO" id="GO:0001508">
    <property type="term" value="P:action potential"/>
    <property type="evidence" value="ECO:0007669"/>
    <property type="project" value="TreeGrafter"/>
</dbReference>
<evidence type="ECO:0000256" key="1">
    <source>
        <dbReference type="ARBA" id="ARBA00004141"/>
    </source>
</evidence>
<dbReference type="InterPro" id="IPR000210">
    <property type="entry name" value="BTB/POZ_dom"/>
</dbReference>
<dbReference type="PRINTS" id="PR00169">
    <property type="entry name" value="KCHANNEL"/>
</dbReference>
<evidence type="ECO:0000256" key="4">
    <source>
        <dbReference type="ARBA" id="ARBA00022692"/>
    </source>
</evidence>
<reference evidence="16" key="1">
    <citation type="submission" date="2025-08" db="UniProtKB">
        <authorList>
            <consortium name="RefSeq"/>
        </authorList>
    </citation>
    <scope>IDENTIFICATION</scope>
    <source>
        <tissue evidence="16">Gonad</tissue>
    </source>
</reference>
<keyword evidence="10 13" id="KW-0472">Membrane</keyword>
<dbReference type="InterPro" id="IPR011333">
    <property type="entry name" value="SKP1/BTB/POZ_sf"/>
</dbReference>
<name>A0A6P4ZJV4_BRABE</name>
<dbReference type="FunFam" id="1.10.287.70:FF:000028">
    <property type="entry name" value="potassium voltage-gated channel subfamily D member 3"/>
    <property type="match status" value="1"/>
</dbReference>
<dbReference type="GO" id="GO:0005251">
    <property type="term" value="F:delayed rectifier potassium channel activity"/>
    <property type="evidence" value="ECO:0007669"/>
    <property type="project" value="TreeGrafter"/>
</dbReference>
<feature type="region of interest" description="Disordered" evidence="12">
    <location>
        <begin position="45"/>
        <end position="78"/>
    </location>
</feature>
<dbReference type="Gene3D" id="3.30.710.10">
    <property type="entry name" value="Potassium Channel Kv1.1, Chain A"/>
    <property type="match status" value="1"/>
</dbReference>
<organism evidence="15 16">
    <name type="scientific">Branchiostoma belcheri</name>
    <name type="common">Amphioxus</name>
    <dbReference type="NCBI Taxonomy" id="7741"/>
    <lineage>
        <taxon>Eukaryota</taxon>
        <taxon>Metazoa</taxon>
        <taxon>Chordata</taxon>
        <taxon>Cephalochordata</taxon>
        <taxon>Leptocardii</taxon>
        <taxon>Amphioxiformes</taxon>
        <taxon>Branchiostomatidae</taxon>
        <taxon>Branchiostoma</taxon>
    </lineage>
</organism>
<keyword evidence="4 13" id="KW-0812">Transmembrane</keyword>
<comment type="subcellular location">
    <subcellularLocation>
        <location evidence="1">Membrane</location>
        <topology evidence="1">Multi-pass membrane protein</topology>
    </subcellularLocation>
</comment>
<feature type="domain" description="BTB" evidence="14">
    <location>
        <begin position="79"/>
        <end position="179"/>
    </location>
</feature>
<dbReference type="Proteomes" id="UP000515135">
    <property type="component" value="Unplaced"/>
</dbReference>
<dbReference type="FunFam" id="3.30.710.10:FF:000189">
    <property type="entry name" value="Predicted protein"/>
    <property type="match status" value="1"/>
</dbReference>
<dbReference type="InterPro" id="IPR028325">
    <property type="entry name" value="VG_K_chnl"/>
</dbReference>
<dbReference type="InterPro" id="IPR003972">
    <property type="entry name" value="K_chnl_volt-dep_Kv1"/>
</dbReference>
<dbReference type="InterPro" id="IPR005821">
    <property type="entry name" value="Ion_trans_dom"/>
</dbReference>
<evidence type="ECO:0000256" key="7">
    <source>
        <dbReference type="ARBA" id="ARBA00022958"/>
    </source>
</evidence>
<keyword evidence="3" id="KW-0633">Potassium transport</keyword>
<evidence type="ECO:0000256" key="9">
    <source>
        <dbReference type="ARBA" id="ARBA00023065"/>
    </source>
</evidence>
<evidence type="ECO:0000256" key="8">
    <source>
        <dbReference type="ARBA" id="ARBA00022989"/>
    </source>
</evidence>
<dbReference type="InterPro" id="IPR003131">
    <property type="entry name" value="T1-type_BTB"/>
</dbReference>
<evidence type="ECO:0000256" key="3">
    <source>
        <dbReference type="ARBA" id="ARBA00022538"/>
    </source>
</evidence>
<keyword evidence="9" id="KW-0406">Ion transport</keyword>
<dbReference type="SMART" id="SM00225">
    <property type="entry name" value="BTB"/>
    <property type="match status" value="1"/>
</dbReference>
<dbReference type="PRINTS" id="PR01496">
    <property type="entry name" value="SHAKERCHANEL"/>
</dbReference>
<dbReference type="GO" id="GO:0008076">
    <property type="term" value="C:voltage-gated potassium channel complex"/>
    <property type="evidence" value="ECO:0007669"/>
    <property type="project" value="InterPro"/>
</dbReference>
<dbReference type="RefSeq" id="XP_019629911.1">
    <property type="nucleotide sequence ID" value="XM_019774352.1"/>
</dbReference>
<dbReference type="Pfam" id="PF00520">
    <property type="entry name" value="Ion_trans"/>
    <property type="match status" value="1"/>
</dbReference>